<dbReference type="PROSITE" id="PS50076">
    <property type="entry name" value="DNAJ_2"/>
    <property type="match status" value="1"/>
</dbReference>
<evidence type="ECO:0000313" key="3">
    <source>
        <dbReference type="EMBL" id="QIH72940.1"/>
    </source>
</evidence>
<accession>A0AB37E6F4</accession>
<dbReference type="RefSeq" id="WP_083793404.1">
    <property type="nucleotide sequence ID" value="NZ_CP048751.1"/>
</dbReference>
<protein>
    <submittedName>
        <fullName evidence="3">J domain-containing protein</fullName>
    </submittedName>
</protein>
<dbReference type="KEGG" id="bmed:GYM46_08240"/>
<dbReference type="SUPFAM" id="SSF46565">
    <property type="entry name" value="Chaperone J-domain"/>
    <property type="match status" value="1"/>
</dbReference>
<dbReference type="EMBL" id="CP048751">
    <property type="protein sequence ID" value="QIH72940.1"/>
    <property type="molecule type" value="Genomic_DNA"/>
</dbReference>
<sequence>MNHDPKGFYSRLGLSPDASLSEIKTAYRSLAKALHPDVNSDPKASERFTACSEAYSILGDPDKRAHYDSAAYEHAASDIETNEALEPISCSRCRKVTAQPRNVTFRSVVSVILTTITTPVQGIFCSDCAQKTAIKASITTGLFGWWGVPWGPILTIKEIIRNAAGGDRKPALDDRLAYYNAVAFASRGNFSLAHAIARQVRGSTDERLALEALRLVDELERRGVPKNNPALKSGWKPAGRGWAIHGAALLGLPAAVGLAVVMLDGGSSYASPPRYSPTYTEPAPGPPLAPTNVPKAIPEPKVILASCDTPPLNGDEFARDGLEEDGHRITIKNGGSGDALVKIREYPSRKIVSTMFVKRGQQASFNDLPDGEYEMLFATGNVLDESCRRFSGDVLTQRFPGKENFITQYEGNQIIKSNLTLTLYNVPGGNVSPQRVSEDEFNAG</sequence>
<evidence type="ECO:0000256" key="1">
    <source>
        <dbReference type="ARBA" id="ARBA00023186"/>
    </source>
</evidence>
<dbReference type="InterPro" id="IPR036869">
    <property type="entry name" value="J_dom_sf"/>
</dbReference>
<keyword evidence="1" id="KW-0143">Chaperone</keyword>
<dbReference type="GO" id="GO:0042026">
    <property type="term" value="P:protein refolding"/>
    <property type="evidence" value="ECO:0007669"/>
    <property type="project" value="TreeGrafter"/>
</dbReference>
<dbReference type="Pfam" id="PF00226">
    <property type="entry name" value="DnaJ"/>
    <property type="match status" value="1"/>
</dbReference>
<dbReference type="AlphaFoldDB" id="A0AB37E6F4"/>
<dbReference type="Proteomes" id="UP000501325">
    <property type="component" value="Chromosome"/>
</dbReference>
<dbReference type="SMART" id="SM00271">
    <property type="entry name" value="DnaJ"/>
    <property type="match status" value="1"/>
</dbReference>
<dbReference type="GO" id="GO:0051082">
    <property type="term" value="F:unfolded protein binding"/>
    <property type="evidence" value="ECO:0007669"/>
    <property type="project" value="TreeGrafter"/>
</dbReference>
<dbReference type="PANTHER" id="PTHR43096:SF52">
    <property type="entry name" value="DNAJ HOMOLOG 1, MITOCHONDRIAL-RELATED"/>
    <property type="match status" value="1"/>
</dbReference>
<dbReference type="Gene3D" id="1.10.287.110">
    <property type="entry name" value="DnaJ domain"/>
    <property type="match status" value="1"/>
</dbReference>
<reference evidence="3 4" key="1">
    <citation type="submission" date="2020-01" db="EMBL/GenBank/DDBJ databases">
        <authorList>
            <person name="Wang S."/>
        </authorList>
    </citation>
    <scope>NUCLEOTIDE SEQUENCE [LARGE SCALE GENOMIC DNA]</scope>
    <source>
        <strain evidence="3 4">D151-2-6</strain>
    </source>
</reference>
<dbReference type="GO" id="GO:0005737">
    <property type="term" value="C:cytoplasm"/>
    <property type="evidence" value="ECO:0007669"/>
    <property type="project" value="TreeGrafter"/>
</dbReference>
<name>A0AB37E6F4_9CAUL</name>
<evidence type="ECO:0000313" key="4">
    <source>
        <dbReference type="Proteomes" id="UP000501325"/>
    </source>
</evidence>
<dbReference type="InterPro" id="IPR001623">
    <property type="entry name" value="DnaJ_domain"/>
</dbReference>
<proteinExistence type="predicted"/>
<dbReference type="PANTHER" id="PTHR43096">
    <property type="entry name" value="DNAJ HOMOLOG 1, MITOCHONDRIAL-RELATED"/>
    <property type="match status" value="1"/>
</dbReference>
<dbReference type="CDD" id="cd06257">
    <property type="entry name" value="DnaJ"/>
    <property type="match status" value="1"/>
</dbReference>
<gene>
    <name evidence="3" type="ORF">GYM46_08240</name>
</gene>
<evidence type="ECO:0000259" key="2">
    <source>
        <dbReference type="PROSITE" id="PS50076"/>
    </source>
</evidence>
<dbReference type="PRINTS" id="PR00625">
    <property type="entry name" value="JDOMAIN"/>
</dbReference>
<feature type="domain" description="J" evidence="2">
    <location>
        <begin position="7"/>
        <end position="71"/>
    </location>
</feature>
<organism evidence="3 4">
    <name type="scientific">Brevundimonas mediterranea</name>
    <dbReference type="NCBI Taxonomy" id="74329"/>
    <lineage>
        <taxon>Bacteria</taxon>
        <taxon>Pseudomonadati</taxon>
        <taxon>Pseudomonadota</taxon>
        <taxon>Alphaproteobacteria</taxon>
        <taxon>Caulobacterales</taxon>
        <taxon>Caulobacteraceae</taxon>
        <taxon>Brevundimonas</taxon>
    </lineage>
</organism>